<reference evidence="3" key="1">
    <citation type="journal article" date="2014" name="BMC Genomics">
        <title>Genome characteristics reveal the impact of lichenization on lichen-forming fungus Endocarpon pusillum Hedwig (Verrucariales, Ascomycota).</title>
        <authorList>
            <person name="Wang Y.-Y."/>
            <person name="Liu B."/>
            <person name="Zhang X.-Y."/>
            <person name="Zhou Q.-M."/>
            <person name="Zhang T."/>
            <person name="Li H."/>
            <person name="Yu Y.-F."/>
            <person name="Zhang X.-L."/>
            <person name="Hao X.-Y."/>
            <person name="Wang M."/>
            <person name="Wang L."/>
            <person name="Wei J.-C."/>
        </authorList>
    </citation>
    <scope>NUCLEOTIDE SEQUENCE [LARGE SCALE GENOMIC DNA]</scope>
    <source>
        <strain evidence="3">Z07020 / HMAS-L-300199</strain>
    </source>
</reference>
<dbReference type="HOGENOM" id="CLU_077732_0_0_1"/>
<evidence type="ECO:0000313" key="3">
    <source>
        <dbReference type="Proteomes" id="UP000019373"/>
    </source>
</evidence>
<dbReference type="EMBL" id="KE721500">
    <property type="protein sequence ID" value="ERF68695.1"/>
    <property type="molecule type" value="Genomic_DNA"/>
</dbReference>
<dbReference type="RefSeq" id="XP_007805679.1">
    <property type="nucleotide sequence ID" value="XM_007807488.1"/>
</dbReference>
<sequence length="187" mass="21015">MPPTRRKSAQSSGHAQPTLSFHSKPTKVLKPTGSAPSNKKSSKVGSALIEAITEDAPTSEVALRQQIKTEAAKPKDEADLRAEKVTDAQIKKYWRKEEEVRKAPRVHQQDLTIHEKILRHFDLCSQFGPCIGIARAKRWKRANSLGLDPPIEVLAVLIREKEKAKGKEWLGQRAYLDELMGSRYIVD</sequence>
<keyword evidence="3" id="KW-1185">Reference proteome</keyword>
<protein>
    <recommendedName>
        <fullName evidence="4">DNA polymerase delta subunit 4</fullName>
    </recommendedName>
</protein>
<dbReference type="GO" id="GO:0003887">
    <property type="term" value="F:DNA-directed DNA polymerase activity"/>
    <property type="evidence" value="ECO:0007669"/>
    <property type="project" value="TreeGrafter"/>
</dbReference>
<dbReference type="GO" id="GO:0000731">
    <property type="term" value="P:DNA synthesis involved in DNA repair"/>
    <property type="evidence" value="ECO:0007669"/>
    <property type="project" value="InterPro"/>
</dbReference>
<dbReference type="PANTHER" id="PTHR14303:SF0">
    <property type="entry name" value="DNA POLYMERASE DELTA SUBUNIT 4"/>
    <property type="match status" value="1"/>
</dbReference>
<evidence type="ECO:0000256" key="1">
    <source>
        <dbReference type="SAM" id="MobiDB-lite"/>
    </source>
</evidence>
<dbReference type="Proteomes" id="UP000019373">
    <property type="component" value="Unassembled WGS sequence"/>
</dbReference>
<proteinExistence type="predicted"/>
<dbReference type="OrthoDB" id="337486at2759"/>
<accession>U1HF55</accession>
<dbReference type="GO" id="GO:0006261">
    <property type="term" value="P:DNA-templated DNA replication"/>
    <property type="evidence" value="ECO:0007669"/>
    <property type="project" value="TreeGrafter"/>
</dbReference>
<dbReference type="Pfam" id="PF04081">
    <property type="entry name" value="DNA_pol_delta_4"/>
    <property type="match status" value="1"/>
</dbReference>
<name>U1HF55_ENDPU</name>
<organism evidence="2 3">
    <name type="scientific">Endocarpon pusillum (strain Z07020 / HMAS-L-300199)</name>
    <name type="common">Lichen-forming fungus</name>
    <dbReference type="NCBI Taxonomy" id="1263415"/>
    <lineage>
        <taxon>Eukaryota</taxon>
        <taxon>Fungi</taxon>
        <taxon>Dikarya</taxon>
        <taxon>Ascomycota</taxon>
        <taxon>Pezizomycotina</taxon>
        <taxon>Eurotiomycetes</taxon>
        <taxon>Chaetothyriomycetidae</taxon>
        <taxon>Verrucariales</taxon>
        <taxon>Verrucariaceae</taxon>
        <taxon>Endocarpon</taxon>
    </lineage>
</organism>
<feature type="region of interest" description="Disordered" evidence="1">
    <location>
        <begin position="1"/>
        <end position="46"/>
    </location>
</feature>
<evidence type="ECO:0000313" key="2">
    <source>
        <dbReference type="EMBL" id="ERF68695.1"/>
    </source>
</evidence>
<dbReference type="AlphaFoldDB" id="U1HF55"/>
<gene>
    <name evidence="2" type="ORF">EPUS_05756</name>
</gene>
<dbReference type="InterPro" id="IPR007218">
    <property type="entry name" value="DNA_pol_delta_4"/>
</dbReference>
<dbReference type="GO" id="GO:0043625">
    <property type="term" value="C:delta DNA polymerase complex"/>
    <property type="evidence" value="ECO:0007669"/>
    <property type="project" value="TreeGrafter"/>
</dbReference>
<feature type="compositionally biased region" description="Polar residues" evidence="1">
    <location>
        <begin position="9"/>
        <end position="23"/>
    </location>
</feature>
<dbReference type="OMA" id="HYGPCTG"/>
<dbReference type="eggNOG" id="ENOG502SC9I">
    <property type="taxonomic scope" value="Eukaryota"/>
</dbReference>
<evidence type="ECO:0008006" key="4">
    <source>
        <dbReference type="Google" id="ProtNLM"/>
    </source>
</evidence>
<dbReference type="PANTHER" id="PTHR14303">
    <property type="entry name" value="DNA POLYMERASE DELTA SUBUNIT 4"/>
    <property type="match status" value="1"/>
</dbReference>
<dbReference type="GeneID" id="19240704"/>